<evidence type="ECO:0000313" key="5">
    <source>
        <dbReference type="Proteomes" id="UP000319731"/>
    </source>
</evidence>
<gene>
    <name evidence="4" type="ORF">SmJEL517_g06295</name>
</gene>
<dbReference type="InterPro" id="IPR009057">
    <property type="entry name" value="Homeodomain-like_sf"/>
</dbReference>
<feature type="domain" description="HTH CENPB-type" evidence="3">
    <location>
        <begin position="335"/>
        <end position="424"/>
    </location>
</feature>
<dbReference type="OrthoDB" id="3262920at2759"/>
<dbReference type="Proteomes" id="UP000319731">
    <property type="component" value="Unassembled WGS sequence"/>
</dbReference>
<feature type="compositionally biased region" description="Basic and acidic residues" evidence="2">
    <location>
        <begin position="52"/>
        <end position="63"/>
    </location>
</feature>
<keyword evidence="1" id="KW-0238">DNA-binding</keyword>
<dbReference type="GeneID" id="42007518"/>
<dbReference type="Gene3D" id="2.40.70.10">
    <property type="entry name" value="Acid Proteases"/>
    <property type="match status" value="1"/>
</dbReference>
<proteinExistence type="predicted"/>
<dbReference type="EMBL" id="QEAO01000123">
    <property type="protein sequence ID" value="TPX30017.1"/>
    <property type="molecule type" value="Genomic_DNA"/>
</dbReference>
<dbReference type="InterPro" id="IPR050863">
    <property type="entry name" value="CenT-Element_Derived"/>
</dbReference>
<feature type="region of interest" description="Disordered" evidence="2">
    <location>
        <begin position="1"/>
        <end position="82"/>
    </location>
</feature>
<dbReference type="Pfam" id="PF03221">
    <property type="entry name" value="HTH_Tnp_Tc5"/>
    <property type="match status" value="1"/>
</dbReference>
<dbReference type="SUPFAM" id="SSF46689">
    <property type="entry name" value="Homeodomain-like"/>
    <property type="match status" value="1"/>
</dbReference>
<keyword evidence="5" id="KW-1185">Reference proteome</keyword>
<evidence type="ECO:0000313" key="4">
    <source>
        <dbReference type="EMBL" id="TPX30017.1"/>
    </source>
</evidence>
<dbReference type="RefSeq" id="XP_031021804.1">
    <property type="nucleotide sequence ID" value="XM_031172221.1"/>
</dbReference>
<comment type="caution">
    <text evidence="4">The sequence shown here is derived from an EMBL/GenBank/DDBJ whole genome shotgun (WGS) entry which is preliminary data.</text>
</comment>
<dbReference type="PROSITE" id="PS51253">
    <property type="entry name" value="HTH_CENPB"/>
    <property type="match status" value="1"/>
</dbReference>
<organism evidence="4 5">
    <name type="scientific">Synchytrium microbalum</name>
    <dbReference type="NCBI Taxonomy" id="1806994"/>
    <lineage>
        <taxon>Eukaryota</taxon>
        <taxon>Fungi</taxon>
        <taxon>Fungi incertae sedis</taxon>
        <taxon>Chytridiomycota</taxon>
        <taxon>Chytridiomycota incertae sedis</taxon>
        <taxon>Chytridiomycetes</taxon>
        <taxon>Synchytriales</taxon>
        <taxon>Synchytriaceae</taxon>
        <taxon>Synchytrium</taxon>
    </lineage>
</organism>
<dbReference type="InterPro" id="IPR021109">
    <property type="entry name" value="Peptidase_aspartic_dom_sf"/>
</dbReference>
<dbReference type="Pfam" id="PF08284">
    <property type="entry name" value="RVP_2"/>
    <property type="match status" value="1"/>
</dbReference>
<dbReference type="InterPro" id="IPR006600">
    <property type="entry name" value="HTH_CenpB_DNA-bd_dom"/>
</dbReference>
<accession>A0A507BIW7</accession>
<evidence type="ECO:0000256" key="1">
    <source>
        <dbReference type="ARBA" id="ARBA00023125"/>
    </source>
</evidence>
<dbReference type="SUPFAM" id="SSF50630">
    <property type="entry name" value="Acid proteases"/>
    <property type="match status" value="1"/>
</dbReference>
<name>A0A507BIW7_9FUNG</name>
<reference evidence="4 5" key="1">
    <citation type="journal article" date="2019" name="Sci. Rep.">
        <title>Comparative genomics of chytrid fungi reveal insights into the obligate biotrophic and pathogenic lifestyle of Synchytrium endobioticum.</title>
        <authorList>
            <person name="van de Vossenberg B.T.L.H."/>
            <person name="Warris S."/>
            <person name="Nguyen H.D.T."/>
            <person name="van Gent-Pelzer M.P.E."/>
            <person name="Joly D.L."/>
            <person name="van de Geest H.C."/>
            <person name="Bonants P.J.M."/>
            <person name="Smith D.S."/>
            <person name="Levesque C.A."/>
            <person name="van der Lee T.A.J."/>
        </authorList>
    </citation>
    <scope>NUCLEOTIDE SEQUENCE [LARGE SCALE GENOMIC DNA]</scope>
    <source>
        <strain evidence="4 5">JEL517</strain>
    </source>
</reference>
<dbReference type="PANTHER" id="PTHR19303">
    <property type="entry name" value="TRANSPOSON"/>
    <property type="match status" value="1"/>
</dbReference>
<dbReference type="CDD" id="cd00303">
    <property type="entry name" value="retropepsin_like"/>
    <property type="match status" value="1"/>
</dbReference>
<feature type="compositionally biased region" description="Basic and acidic residues" evidence="2">
    <location>
        <begin position="34"/>
        <end position="44"/>
    </location>
</feature>
<evidence type="ECO:0000259" key="3">
    <source>
        <dbReference type="PROSITE" id="PS51253"/>
    </source>
</evidence>
<dbReference type="PANTHER" id="PTHR19303:SF73">
    <property type="entry name" value="PROTEIN PDC2"/>
    <property type="match status" value="1"/>
</dbReference>
<dbReference type="GO" id="GO:0005634">
    <property type="term" value="C:nucleus"/>
    <property type="evidence" value="ECO:0007669"/>
    <property type="project" value="TreeGrafter"/>
</dbReference>
<dbReference type="STRING" id="1806994.A0A507BIW7"/>
<protein>
    <recommendedName>
        <fullName evidence="3">HTH CENPB-type domain-containing protein</fullName>
    </recommendedName>
</protein>
<evidence type="ECO:0000256" key="2">
    <source>
        <dbReference type="SAM" id="MobiDB-lite"/>
    </source>
</evidence>
<dbReference type="Pfam" id="PF03184">
    <property type="entry name" value="DDE_1"/>
    <property type="match status" value="1"/>
</dbReference>
<feature type="compositionally biased region" description="Polar residues" evidence="2">
    <location>
        <begin position="72"/>
        <end position="81"/>
    </location>
</feature>
<dbReference type="Gene3D" id="1.10.10.60">
    <property type="entry name" value="Homeodomain-like"/>
    <property type="match status" value="1"/>
</dbReference>
<dbReference type="SMART" id="SM00674">
    <property type="entry name" value="CENPB"/>
    <property type="match status" value="1"/>
</dbReference>
<dbReference type="GO" id="GO:0003677">
    <property type="term" value="F:DNA binding"/>
    <property type="evidence" value="ECO:0007669"/>
    <property type="project" value="UniProtKB-KW"/>
</dbReference>
<dbReference type="AlphaFoldDB" id="A0A507BIW7"/>
<sequence length="553" mass="62761">MGCVRGKVNWAKSQRLFPPRSGNVEEEPVSRGGEGARRGEKSNQEGRVQFNVKEEKDKDKYSSESDEENATDSEYSMASLSSKRKSQPLPLFLVEFDIPREGNKTIQGRAMLDSGANRSLVGYKFLKEHHLKTSPMPRALKLTLGDGKTKLKLTQQTTAVDLKVLGIADRVELPVLHTDGYDIVLGLDLLIRNNPRIDWRNRTINSQPEKEELDAKTTHNTKTLDVPLLGQPTHGMDQYCTYITTPDITIEEQALIPPASWPMSEFPNIFDPLQQQRLPPHRPGWDFDVKFKDNAILPKIARSLDYRSINHHMNRSTLNKWIKKWEASPNVPPKKALRDRPSPVLLVNMALFDWFVLQRERHLAVNGELLKAQALEIRDGVVEILLNHHADKVDQKQINDLTDFVASNGWLDTFKKNYQIKGRTPHGEAGGVDLDLVVNGREELEQILAEFRFEDIYNADETGLFYRLQPDRTMALKDDDSPGTKKSKDRVTVMITTNAAGTSSIPPYVIGQSMKPRCFACIRRDLDSNRFTTLGADYDGQARSWMDTTLMTK</sequence>
<dbReference type="InterPro" id="IPR004875">
    <property type="entry name" value="DDE_SF_endonuclease_dom"/>
</dbReference>